<keyword evidence="1" id="KW-1133">Transmembrane helix</keyword>
<name>A0A0P9Z7S5_PSESX</name>
<dbReference type="Proteomes" id="UP000050384">
    <property type="component" value="Unassembled WGS sequence"/>
</dbReference>
<keyword evidence="2" id="KW-0223">Dioxygenase</keyword>
<dbReference type="EMBL" id="LJRI01001611">
    <property type="protein sequence ID" value="KPY56356.1"/>
    <property type="molecule type" value="Genomic_DNA"/>
</dbReference>
<accession>A0A0P9Z7S5</accession>
<keyword evidence="2" id="KW-0560">Oxidoreductase</keyword>
<gene>
    <name evidence="2" type="ORF">ALO94_200214</name>
</gene>
<evidence type="ECO:0000256" key="1">
    <source>
        <dbReference type="SAM" id="Phobius"/>
    </source>
</evidence>
<evidence type="ECO:0000313" key="3">
    <source>
        <dbReference type="Proteomes" id="UP000050384"/>
    </source>
</evidence>
<keyword evidence="1" id="KW-0472">Membrane</keyword>
<dbReference type="AlphaFoldDB" id="A0A0P9Z7S5"/>
<keyword evidence="1" id="KW-0812">Transmembrane</keyword>
<sequence length="81" mass="8205">MDSAFEDVGDDAGGVRPGLLCPADQPLRCPFGVLAVALGHVLGLGGVAAFVLRAKVAGHALVGVEALDGLGGEPHFELMFH</sequence>
<protein>
    <submittedName>
        <fullName evidence="2">Catalytic LigB subunit of aromatic ring-opening dioxygenase</fullName>
    </submittedName>
</protein>
<proteinExistence type="predicted"/>
<reference evidence="2 3" key="1">
    <citation type="submission" date="2015-09" db="EMBL/GenBank/DDBJ databases">
        <title>Genome announcement of multiple Pseudomonas syringae strains.</title>
        <authorList>
            <person name="Thakur S."/>
            <person name="Wang P.W."/>
            <person name="Gong Y."/>
            <person name="Weir B.S."/>
            <person name="Guttman D.S."/>
        </authorList>
    </citation>
    <scope>NUCLEOTIDE SEQUENCE [LARGE SCALE GENOMIC DNA]</scope>
    <source>
        <strain evidence="2 3">ICMP16929</strain>
    </source>
</reference>
<feature type="transmembrane region" description="Helical" evidence="1">
    <location>
        <begin position="31"/>
        <end position="52"/>
    </location>
</feature>
<dbReference type="GO" id="GO:0051213">
    <property type="term" value="F:dioxygenase activity"/>
    <property type="evidence" value="ECO:0007669"/>
    <property type="project" value="UniProtKB-KW"/>
</dbReference>
<evidence type="ECO:0000313" key="2">
    <source>
        <dbReference type="EMBL" id="KPY56356.1"/>
    </source>
</evidence>
<organism evidence="2 3">
    <name type="scientific">Pseudomonas syringae pv. spinaceae</name>
    <dbReference type="NCBI Taxonomy" id="264459"/>
    <lineage>
        <taxon>Bacteria</taxon>
        <taxon>Pseudomonadati</taxon>
        <taxon>Pseudomonadota</taxon>
        <taxon>Gammaproteobacteria</taxon>
        <taxon>Pseudomonadales</taxon>
        <taxon>Pseudomonadaceae</taxon>
        <taxon>Pseudomonas</taxon>
        <taxon>Pseudomonas syringae</taxon>
    </lineage>
</organism>
<comment type="caution">
    <text evidence="2">The sequence shown here is derived from an EMBL/GenBank/DDBJ whole genome shotgun (WGS) entry which is preliminary data.</text>
</comment>